<evidence type="ECO:0000313" key="1">
    <source>
        <dbReference type="EMBL" id="MCH90168.1"/>
    </source>
</evidence>
<name>A0A392MU11_9FABA</name>
<dbReference type="EMBL" id="LXQA010017742">
    <property type="protein sequence ID" value="MCH90168.1"/>
    <property type="molecule type" value="Genomic_DNA"/>
</dbReference>
<dbReference type="AlphaFoldDB" id="A0A392MU11"/>
<proteinExistence type="predicted"/>
<feature type="non-terminal residue" evidence="1">
    <location>
        <position position="1"/>
    </location>
</feature>
<comment type="caution">
    <text evidence="1">The sequence shown here is derived from an EMBL/GenBank/DDBJ whole genome shotgun (WGS) entry which is preliminary data.</text>
</comment>
<dbReference type="PANTHER" id="PTHR36617:SF16">
    <property type="entry name" value="OS04G0516500 PROTEIN"/>
    <property type="match status" value="1"/>
</dbReference>
<dbReference type="PANTHER" id="PTHR36617">
    <property type="entry name" value="PROTEIN, PUTATIVE-RELATED"/>
    <property type="match status" value="1"/>
</dbReference>
<sequence length="190" mass="21157">PKNCGGLGIRDLHAVNLALLGKWRWRIIDRGQGIWRDILLARYGALFPSPHLGGRPNGFTGESLWWKDVSLLGGVNASISYWFSEGVIRKVGNGSATAFWFDPWLGGMPLKDQYHRLFRVSEQGMELVGNMGSWVHGVDDSWVWIHDPTGSYSVKSTYLAITGGEATLEPVSLLSRVWKSWAPSKVIVFS</sequence>
<protein>
    <submittedName>
        <fullName evidence="1">Ribonuclease H protein</fullName>
    </submittedName>
</protein>
<keyword evidence="2" id="KW-1185">Reference proteome</keyword>
<gene>
    <name evidence="1" type="ORF">A2U01_0011078</name>
</gene>
<organism evidence="1 2">
    <name type="scientific">Trifolium medium</name>
    <dbReference type="NCBI Taxonomy" id="97028"/>
    <lineage>
        <taxon>Eukaryota</taxon>
        <taxon>Viridiplantae</taxon>
        <taxon>Streptophyta</taxon>
        <taxon>Embryophyta</taxon>
        <taxon>Tracheophyta</taxon>
        <taxon>Spermatophyta</taxon>
        <taxon>Magnoliopsida</taxon>
        <taxon>eudicotyledons</taxon>
        <taxon>Gunneridae</taxon>
        <taxon>Pentapetalae</taxon>
        <taxon>rosids</taxon>
        <taxon>fabids</taxon>
        <taxon>Fabales</taxon>
        <taxon>Fabaceae</taxon>
        <taxon>Papilionoideae</taxon>
        <taxon>50 kb inversion clade</taxon>
        <taxon>NPAAA clade</taxon>
        <taxon>Hologalegina</taxon>
        <taxon>IRL clade</taxon>
        <taxon>Trifolieae</taxon>
        <taxon>Trifolium</taxon>
    </lineage>
</organism>
<accession>A0A392MU11</accession>
<reference evidence="1 2" key="1">
    <citation type="journal article" date="2018" name="Front. Plant Sci.">
        <title>Red Clover (Trifolium pratense) and Zigzag Clover (T. medium) - A Picture of Genomic Similarities and Differences.</title>
        <authorList>
            <person name="Dluhosova J."/>
            <person name="Istvanek J."/>
            <person name="Nedelnik J."/>
            <person name="Repkova J."/>
        </authorList>
    </citation>
    <scope>NUCLEOTIDE SEQUENCE [LARGE SCALE GENOMIC DNA]</scope>
    <source>
        <strain evidence="2">cv. 10/8</strain>
        <tissue evidence="1">Leaf</tissue>
    </source>
</reference>
<dbReference type="Proteomes" id="UP000265520">
    <property type="component" value="Unassembled WGS sequence"/>
</dbReference>
<evidence type="ECO:0000313" key="2">
    <source>
        <dbReference type="Proteomes" id="UP000265520"/>
    </source>
</evidence>